<evidence type="ECO:0000313" key="1">
    <source>
        <dbReference type="EMBL" id="KSU22110.1"/>
    </source>
</evidence>
<dbReference type="AlphaFoldDB" id="A0A0V8E8E1"/>
<name>A0A0V8E8E1_LACLL</name>
<gene>
    <name evidence="1" type="ORF">M20_0610</name>
</gene>
<proteinExistence type="predicted"/>
<organism evidence="1 2">
    <name type="scientific">Lactococcus lactis subsp. lactis</name>
    <name type="common">Streptococcus lactis</name>
    <dbReference type="NCBI Taxonomy" id="1360"/>
    <lineage>
        <taxon>Bacteria</taxon>
        <taxon>Bacillati</taxon>
        <taxon>Bacillota</taxon>
        <taxon>Bacilli</taxon>
        <taxon>Lactobacillales</taxon>
        <taxon>Streptococcaceae</taxon>
        <taxon>Lactococcus</taxon>
    </lineage>
</organism>
<reference evidence="2" key="1">
    <citation type="submission" date="2015-10" db="EMBL/GenBank/DDBJ databases">
        <title>Draft Genome Sequences of 11 Lactococcus lactis subspecies cremoris strains.</title>
        <authorList>
            <person name="Wels M."/>
            <person name="Backus L."/>
            <person name="Boekhorst J."/>
            <person name="Dijkstra A."/>
            <person name="Beerthuizen M."/>
            <person name="Kelly W."/>
            <person name="Siezen R."/>
            <person name="Bachmann H."/>
            <person name="Van Hijum S."/>
        </authorList>
    </citation>
    <scope>NUCLEOTIDE SEQUENCE [LARGE SCALE GENOMIC DNA]</scope>
    <source>
        <strain evidence="2">M20</strain>
    </source>
</reference>
<comment type="caution">
    <text evidence="1">The sequence shown here is derived from an EMBL/GenBank/DDBJ whole genome shotgun (WGS) entry which is preliminary data.</text>
</comment>
<sequence>MKLFEKLIAQINKSQFEEITLEQMKYTTFFNETNGKLIVIYSEQIMQDSSSKEDINNVAKHIRDSIKKENRFNLWNAYLLILVDKNSFNEKYYYIERDVRNLRKYVIQNPDDILRIPFINLLEDIKEQGQTREHNYSVSDDLQKLHQSLKEYGGYRKKLTRAEIVKSLEETMFLGGEND</sequence>
<dbReference type="Proteomes" id="UP000053719">
    <property type="component" value="Unassembled WGS sequence"/>
</dbReference>
<accession>A0A0V8E8E1</accession>
<evidence type="ECO:0000313" key="2">
    <source>
        <dbReference type="Proteomes" id="UP000053719"/>
    </source>
</evidence>
<dbReference type="PATRIC" id="fig|1360.114.peg.2017"/>
<dbReference type="RefSeq" id="WP_058211461.1">
    <property type="nucleotide sequence ID" value="NZ_LKLU01000037.1"/>
</dbReference>
<dbReference type="InterPro" id="IPR046905">
    <property type="entry name" value="ABC-3C_MC1"/>
</dbReference>
<dbReference type="EMBL" id="LKLU01000037">
    <property type="protein sequence ID" value="KSU22110.1"/>
    <property type="molecule type" value="Genomic_DNA"/>
</dbReference>
<protein>
    <submittedName>
        <fullName evidence="1">Uncharacterized protein</fullName>
    </submittedName>
</protein>
<dbReference type="Pfam" id="PF20289">
    <property type="entry name" value="MComp1"/>
    <property type="match status" value="1"/>
</dbReference>